<feature type="domain" description="Peptidase C83" evidence="5">
    <location>
        <begin position="48"/>
        <end position="268"/>
    </location>
</feature>
<dbReference type="AlphaFoldDB" id="A0A8H7BI77"/>
<evidence type="ECO:0000313" key="6">
    <source>
        <dbReference type="EMBL" id="KAF7721545.1"/>
    </source>
</evidence>
<dbReference type="PROSITE" id="PS51443">
    <property type="entry name" value="PCS"/>
    <property type="match status" value="1"/>
</dbReference>
<sequence>MTSRTIFHARHALKLPLAYKHDFTRSWFPSTSQAHRQVTTVVDSTSPFSFPFPFQQQPPKRPVNLVSFTSAEGKRLFRGAMDQGHAESFFKLLGNFSAQSSPMLGGVSSLAMALNALEIDPKRIWKGNWRWFSGEQMKTCSSKEALYQNGIPFDEFTCLAQTHCDVEARRASAMGYQEFVQALEDVTSNPNSQMVVNYSRTKLGQRGHSHFSPIGGHNTAEGMTLIMDVARVEYPSVWVDTHTLYEAMMETEHSGQSRGYFILRPGKAQQFLKCRDCSRQCNRRRA</sequence>
<dbReference type="Proteomes" id="UP000605846">
    <property type="component" value="Unassembled WGS sequence"/>
</dbReference>
<evidence type="ECO:0000313" key="7">
    <source>
        <dbReference type="Proteomes" id="UP000605846"/>
    </source>
</evidence>
<name>A0A8H7BI77_9FUNG</name>
<dbReference type="SUPFAM" id="SSF54001">
    <property type="entry name" value="Cysteine proteinases"/>
    <property type="match status" value="1"/>
</dbReference>
<keyword evidence="7" id="KW-1185">Reference proteome</keyword>
<dbReference type="PANTHER" id="PTHR33447">
    <property type="entry name" value="GLUTATHIONE GAMMA-GLUTAMYLCYSTEINYLTRANSFERASE"/>
    <property type="match status" value="1"/>
</dbReference>
<dbReference type="FunFam" id="3.90.70.30:FF:000001">
    <property type="entry name" value="Glutathione gamma-glutamylcysteinyltransferase 1"/>
    <property type="match status" value="1"/>
</dbReference>
<comment type="caution">
    <text evidence="6">The sequence shown here is derived from an EMBL/GenBank/DDBJ whole genome shotgun (WGS) entry which is preliminary data.</text>
</comment>
<evidence type="ECO:0000259" key="5">
    <source>
        <dbReference type="PROSITE" id="PS51443"/>
    </source>
</evidence>
<keyword evidence="4" id="KW-0479">Metal-binding</keyword>
<dbReference type="EMBL" id="JABAYA010000255">
    <property type="protein sequence ID" value="KAF7721545.1"/>
    <property type="molecule type" value="Genomic_DNA"/>
</dbReference>
<dbReference type="GO" id="GO:0016756">
    <property type="term" value="F:glutathione gamma-glutamylcysteinyltransferase activity"/>
    <property type="evidence" value="ECO:0007669"/>
    <property type="project" value="UniProtKB-EC"/>
</dbReference>
<accession>A0A8H7BI77</accession>
<dbReference type="GO" id="GO:0010038">
    <property type="term" value="P:response to metal ion"/>
    <property type="evidence" value="ECO:0007669"/>
    <property type="project" value="InterPro"/>
</dbReference>
<keyword evidence="2" id="KW-0104">Cadmium</keyword>
<organism evidence="6 7">
    <name type="scientific">Apophysomyces ossiformis</name>
    <dbReference type="NCBI Taxonomy" id="679940"/>
    <lineage>
        <taxon>Eukaryota</taxon>
        <taxon>Fungi</taxon>
        <taxon>Fungi incertae sedis</taxon>
        <taxon>Mucoromycota</taxon>
        <taxon>Mucoromycotina</taxon>
        <taxon>Mucoromycetes</taxon>
        <taxon>Mucorales</taxon>
        <taxon>Mucorineae</taxon>
        <taxon>Mucoraceae</taxon>
        <taxon>Apophysomyces</taxon>
    </lineage>
</organism>
<dbReference type="EC" id="2.3.2.15" evidence="1"/>
<evidence type="ECO:0000256" key="4">
    <source>
        <dbReference type="ARBA" id="ARBA00022723"/>
    </source>
</evidence>
<protein>
    <recommendedName>
        <fullName evidence="1">glutathione gamma-glutamylcysteinyltransferase</fullName>
        <ecNumber evidence="1">2.3.2.15</ecNumber>
    </recommendedName>
</protein>
<dbReference type="Gene3D" id="3.90.70.30">
    <property type="entry name" value="Phytochelatin synthase, N-terminal domain"/>
    <property type="match status" value="1"/>
</dbReference>
<dbReference type="InterPro" id="IPR038765">
    <property type="entry name" value="Papain-like_cys_pep_sf"/>
</dbReference>
<evidence type="ECO:0000256" key="3">
    <source>
        <dbReference type="ARBA" id="ARBA00022679"/>
    </source>
</evidence>
<evidence type="ECO:0000256" key="1">
    <source>
        <dbReference type="ARBA" id="ARBA00012468"/>
    </source>
</evidence>
<reference evidence="6" key="1">
    <citation type="submission" date="2020-01" db="EMBL/GenBank/DDBJ databases">
        <title>Genome Sequencing of Three Apophysomyces-Like Fungal Strains Confirms a Novel Fungal Genus in the Mucoromycota with divergent Burkholderia-like Endosymbiotic Bacteria.</title>
        <authorList>
            <person name="Stajich J.E."/>
            <person name="Macias A.M."/>
            <person name="Carter-House D."/>
            <person name="Lovett B."/>
            <person name="Kasson L.R."/>
            <person name="Berry K."/>
            <person name="Grigoriev I."/>
            <person name="Chang Y."/>
            <person name="Spatafora J."/>
            <person name="Kasson M.T."/>
        </authorList>
    </citation>
    <scope>NUCLEOTIDE SEQUENCE</scope>
    <source>
        <strain evidence="6">NRRL A-21654</strain>
    </source>
</reference>
<gene>
    <name evidence="6" type="ORF">EC973_004502</name>
</gene>
<dbReference type="Pfam" id="PF05023">
    <property type="entry name" value="Phytochelatin"/>
    <property type="match status" value="1"/>
</dbReference>
<dbReference type="InterPro" id="IPR040409">
    <property type="entry name" value="PCS-like"/>
</dbReference>
<dbReference type="GO" id="GO:0046938">
    <property type="term" value="P:phytochelatin biosynthetic process"/>
    <property type="evidence" value="ECO:0007669"/>
    <property type="project" value="InterPro"/>
</dbReference>
<dbReference type="InterPro" id="IPR007719">
    <property type="entry name" value="PCS_N"/>
</dbReference>
<proteinExistence type="predicted"/>
<dbReference type="GO" id="GO:0046872">
    <property type="term" value="F:metal ion binding"/>
    <property type="evidence" value="ECO:0007669"/>
    <property type="project" value="UniProtKB-KW"/>
</dbReference>
<keyword evidence="3" id="KW-0808">Transferase</keyword>
<dbReference type="InterPro" id="IPR038156">
    <property type="entry name" value="PCS_N_sf"/>
</dbReference>
<evidence type="ECO:0000256" key="2">
    <source>
        <dbReference type="ARBA" id="ARBA00022539"/>
    </source>
</evidence>
<dbReference type="OrthoDB" id="448954at2759"/>